<sequence>MKLFKDVKDGEKFVLPNGQQLIRVSESSEYNAVDTVDSSKGFFIADDDETYTVDEFWADSEEVE</sequence>
<evidence type="ECO:0000313" key="1">
    <source>
        <dbReference type="EMBL" id="AUO78905.1"/>
    </source>
</evidence>
<evidence type="ECO:0000313" key="2">
    <source>
        <dbReference type="Proteomes" id="UP000240294"/>
    </source>
</evidence>
<reference evidence="2" key="1">
    <citation type="submission" date="2018-01" db="EMBL/GenBank/DDBJ databases">
        <title>Direct submission.</title>
        <authorList>
            <person name="Ciacci N."/>
        </authorList>
    </citation>
    <scope>NUCLEOTIDE SEQUENCE [LARGE SCALE GENOMIC DNA]</scope>
</reference>
<dbReference type="Proteomes" id="UP000240294">
    <property type="component" value="Genome"/>
</dbReference>
<protein>
    <submittedName>
        <fullName evidence="1">Uncharacterized protein</fullName>
    </submittedName>
</protein>
<organism evidence="1 2">
    <name type="scientific">Klebsiella phage vB_Kpn_F48</name>
    <dbReference type="NCBI Taxonomy" id="2070028"/>
    <lineage>
        <taxon>Viruses</taxon>
        <taxon>Duplodnaviria</taxon>
        <taxon>Heunggongvirae</taxon>
        <taxon>Uroviricota</taxon>
        <taxon>Caudoviricetes</taxon>
        <taxon>Marfavirus</taxon>
        <taxon>Marfavirus F48</taxon>
    </lineage>
</organism>
<gene>
    <name evidence="1" type="ORF">vBKpnF48_280</name>
</gene>
<dbReference type="EMBL" id="MG746602">
    <property type="protein sequence ID" value="AUO78905.1"/>
    <property type="molecule type" value="Genomic_DNA"/>
</dbReference>
<accession>A0A2I6UG01</accession>
<name>A0A2I6UG01_9CAUD</name>
<keyword evidence="2" id="KW-1185">Reference proteome</keyword>
<proteinExistence type="predicted"/>